<feature type="transmembrane region" description="Helical" evidence="1">
    <location>
        <begin position="433"/>
        <end position="457"/>
    </location>
</feature>
<feature type="transmembrane region" description="Helical" evidence="1">
    <location>
        <begin position="477"/>
        <end position="498"/>
    </location>
</feature>
<proteinExistence type="predicted"/>
<dbReference type="EMBL" id="JBHUCZ010000002">
    <property type="protein sequence ID" value="MFD1566851.1"/>
    <property type="molecule type" value="Genomic_DNA"/>
</dbReference>
<feature type="transmembrane region" description="Helical" evidence="1">
    <location>
        <begin position="150"/>
        <end position="178"/>
    </location>
</feature>
<feature type="transmembrane region" description="Helical" evidence="1">
    <location>
        <begin position="218"/>
        <end position="238"/>
    </location>
</feature>
<keyword evidence="3" id="KW-1185">Reference proteome</keyword>
<accession>A0ABD6BPE1</accession>
<feature type="transmembrane region" description="Helical" evidence="1">
    <location>
        <begin position="505"/>
        <end position="522"/>
    </location>
</feature>
<feature type="transmembrane region" description="Helical" evidence="1">
    <location>
        <begin position="357"/>
        <end position="378"/>
    </location>
</feature>
<evidence type="ECO:0000313" key="2">
    <source>
        <dbReference type="EMBL" id="MFD1566851.1"/>
    </source>
</evidence>
<feature type="transmembrane region" description="Helical" evidence="1">
    <location>
        <begin position="331"/>
        <end position="350"/>
    </location>
</feature>
<protein>
    <recommendedName>
        <fullName evidence="4">ABC-2 type transport system permease protein</fullName>
    </recommendedName>
</protein>
<dbReference type="AlphaFoldDB" id="A0ABD6BPE1"/>
<dbReference type="RefSeq" id="WP_267646701.1">
    <property type="nucleotide sequence ID" value="NZ_JANHGR010000001.1"/>
</dbReference>
<reference evidence="2 3" key="1">
    <citation type="journal article" date="2019" name="Int. J. Syst. Evol. Microbiol.">
        <title>The Global Catalogue of Microorganisms (GCM) 10K type strain sequencing project: providing services to taxonomists for standard genome sequencing and annotation.</title>
        <authorList>
            <consortium name="The Broad Institute Genomics Platform"/>
            <consortium name="The Broad Institute Genome Sequencing Center for Infectious Disease"/>
            <person name="Wu L."/>
            <person name="Ma J."/>
        </authorList>
    </citation>
    <scope>NUCLEOTIDE SEQUENCE [LARGE SCALE GENOMIC DNA]</scope>
    <source>
        <strain evidence="2 3">CGMCC 1.12859</strain>
    </source>
</reference>
<sequence>MAESNWLRHAVRAGAFEFRRSARAIREDTARLVLLGISVVFPTLLLAGMAALFGSAIRGDVPTDLAVPDAVRGGTALFWLFGVFLLAQRAATAYDELVAEPFVLTTVSARTAVVGGVVAETLRVAAYGALPMAVLLPTAAYVLGSPATLVVVPVVAALFVGSAVVAGRVTGYTAAWLVARVPFVARHRTALSAVVAIGFFGGYMLFQLPMLPYSLDPALLGLLPVGWLVDLAVVGTPIRYSGSRLLGGVVVAGGTILGGSWAATLVASSLWYGDEVAPDDGHDEPVAVEDRTGTGALARSLSPLSVPLLDGPSRTVARWTLLRARREPQRLNFLMVPVFGGGSAVLNLLLQGSASLSVLGPATALVGGWVAGAAFALNPLGDEGPVLPMTLTSVPSRAYVRGLIAPVLLSAPAVTLLTLAVSLGTGTAPVTALALGVAGAVVAGVGAALAPLLGMWFPRYSAIRIGSSDDVRPPRLFAGALHFGLVAVPGTALVGALTAPGVVRAVLAGLISVPGLLAGLYADGGAIAAIEAGFVETAAAVGSLPVAIVGVGMGALLVVSGVLTALVAYRLAVRRVDEHEPY</sequence>
<keyword evidence="1" id="KW-0472">Membrane</keyword>
<feature type="transmembrane region" description="Helical" evidence="1">
    <location>
        <begin position="70"/>
        <end position="87"/>
    </location>
</feature>
<feature type="transmembrane region" description="Helical" evidence="1">
    <location>
        <begin position="398"/>
        <end position="421"/>
    </location>
</feature>
<feature type="transmembrane region" description="Helical" evidence="1">
    <location>
        <begin position="190"/>
        <end position="206"/>
    </location>
</feature>
<evidence type="ECO:0000313" key="3">
    <source>
        <dbReference type="Proteomes" id="UP001597139"/>
    </source>
</evidence>
<comment type="caution">
    <text evidence="2">The sequence shown here is derived from an EMBL/GenBank/DDBJ whole genome shotgun (WGS) entry which is preliminary data.</text>
</comment>
<feature type="transmembrane region" description="Helical" evidence="1">
    <location>
        <begin position="245"/>
        <end position="272"/>
    </location>
</feature>
<feature type="transmembrane region" description="Helical" evidence="1">
    <location>
        <begin position="542"/>
        <end position="569"/>
    </location>
</feature>
<evidence type="ECO:0000256" key="1">
    <source>
        <dbReference type="SAM" id="Phobius"/>
    </source>
</evidence>
<feature type="transmembrane region" description="Helical" evidence="1">
    <location>
        <begin position="124"/>
        <end position="144"/>
    </location>
</feature>
<feature type="transmembrane region" description="Helical" evidence="1">
    <location>
        <begin position="32"/>
        <end position="58"/>
    </location>
</feature>
<keyword evidence="1" id="KW-0812">Transmembrane</keyword>
<dbReference type="Proteomes" id="UP001597139">
    <property type="component" value="Unassembled WGS sequence"/>
</dbReference>
<name>A0ABD6BPE1_9EURY</name>
<evidence type="ECO:0008006" key="4">
    <source>
        <dbReference type="Google" id="ProtNLM"/>
    </source>
</evidence>
<keyword evidence="1" id="KW-1133">Transmembrane helix</keyword>
<organism evidence="2 3">
    <name type="scientific">Halolamina litorea</name>
    <dbReference type="NCBI Taxonomy" id="1515593"/>
    <lineage>
        <taxon>Archaea</taxon>
        <taxon>Methanobacteriati</taxon>
        <taxon>Methanobacteriota</taxon>
        <taxon>Stenosarchaea group</taxon>
        <taxon>Halobacteria</taxon>
        <taxon>Halobacteriales</taxon>
        <taxon>Haloferacaceae</taxon>
    </lineage>
</organism>
<gene>
    <name evidence="2" type="ORF">ACFSAU_05040</name>
</gene>